<feature type="transmembrane region" description="Helical" evidence="2">
    <location>
        <begin position="20"/>
        <end position="42"/>
    </location>
</feature>
<dbReference type="InterPro" id="IPR045584">
    <property type="entry name" value="Pilin-like"/>
</dbReference>
<dbReference type="RefSeq" id="WP_063682087.1">
    <property type="nucleotide sequence ID" value="NZ_LSEF01000121.1"/>
</dbReference>
<evidence type="ECO:0000313" key="3">
    <source>
        <dbReference type="EMBL" id="OAF06581.1"/>
    </source>
</evidence>
<dbReference type="NCBIfam" id="TIGR02532">
    <property type="entry name" value="IV_pilin_GFxxxE"/>
    <property type="match status" value="1"/>
</dbReference>
<sequence length="229" mass="24971">MILRYVGQRRAEHGFTLIEALVSLALMGLILGALASVTGQWLRNWNRGIIRAQRNEQVAVALDRLAADLSAADYVTRSDNMPLFRGTEQGVVFVRSVLGPNGRPGLEFVRISEVADSRGPALVRMRAPFMLLPPGDPKTDLIPFADPVVLLRAPYRINFAYAAADGKWFSAWPSSGELPTSVRFDIRDVARGTVISSAARIRIETGVPRPDPSGQQQEATQPQPGKGPT</sequence>
<dbReference type="Pfam" id="PF07963">
    <property type="entry name" value="N_methyl"/>
    <property type="match status" value="1"/>
</dbReference>
<feature type="compositionally biased region" description="Polar residues" evidence="1">
    <location>
        <begin position="213"/>
        <end position="223"/>
    </location>
</feature>
<dbReference type="Proteomes" id="UP000077173">
    <property type="component" value="Unassembled WGS sequence"/>
</dbReference>
<keyword evidence="4" id="KW-1185">Reference proteome</keyword>
<name>A0A176YKZ3_9BRAD</name>
<evidence type="ECO:0000256" key="1">
    <source>
        <dbReference type="SAM" id="MobiDB-lite"/>
    </source>
</evidence>
<reference evidence="3 4" key="1">
    <citation type="submission" date="2016-02" db="EMBL/GenBank/DDBJ databases">
        <title>Draft genome sequence of the strain BR 10247T Bradyrhizobium neotropicale isolated from nodules of Centrolobium paraense.</title>
        <authorList>
            <person name="Simoes-Araujo J.L."/>
            <person name="Barauna A.C."/>
            <person name="Silva K."/>
            <person name="Zilli J.E."/>
        </authorList>
    </citation>
    <scope>NUCLEOTIDE SEQUENCE [LARGE SCALE GENOMIC DNA]</scope>
    <source>
        <strain evidence="3 4">BR 10247</strain>
    </source>
</reference>
<accession>A0A176YKZ3</accession>
<proteinExistence type="predicted"/>
<evidence type="ECO:0000256" key="2">
    <source>
        <dbReference type="SAM" id="Phobius"/>
    </source>
</evidence>
<dbReference type="PROSITE" id="PS00409">
    <property type="entry name" value="PROKAR_NTER_METHYL"/>
    <property type="match status" value="1"/>
</dbReference>
<dbReference type="SUPFAM" id="SSF54523">
    <property type="entry name" value="Pili subunits"/>
    <property type="match status" value="1"/>
</dbReference>
<organism evidence="3 4">
    <name type="scientific">Bradyrhizobium neotropicale</name>
    <dbReference type="NCBI Taxonomy" id="1497615"/>
    <lineage>
        <taxon>Bacteria</taxon>
        <taxon>Pseudomonadati</taxon>
        <taxon>Pseudomonadota</taxon>
        <taxon>Alphaproteobacteria</taxon>
        <taxon>Hyphomicrobiales</taxon>
        <taxon>Nitrobacteraceae</taxon>
        <taxon>Bradyrhizobium</taxon>
    </lineage>
</organism>
<dbReference type="InterPro" id="IPR012902">
    <property type="entry name" value="N_methyl_site"/>
</dbReference>
<evidence type="ECO:0000313" key="4">
    <source>
        <dbReference type="Proteomes" id="UP000077173"/>
    </source>
</evidence>
<keyword evidence="2" id="KW-1133">Transmembrane helix</keyword>
<dbReference type="AlphaFoldDB" id="A0A176YKZ3"/>
<comment type="caution">
    <text evidence="3">The sequence shown here is derived from an EMBL/GenBank/DDBJ whole genome shotgun (WGS) entry which is preliminary data.</text>
</comment>
<gene>
    <name evidence="3" type="ORF">AXW67_31900</name>
</gene>
<keyword evidence="2" id="KW-0472">Membrane</keyword>
<protein>
    <submittedName>
        <fullName evidence="3">General secretion pathway protein GspJ</fullName>
    </submittedName>
</protein>
<dbReference type="EMBL" id="LSEF01000121">
    <property type="protein sequence ID" value="OAF06581.1"/>
    <property type="molecule type" value="Genomic_DNA"/>
</dbReference>
<feature type="region of interest" description="Disordered" evidence="1">
    <location>
        <begin position="203"/>
        <end position="229"/>
    </location>
</feature>
<keyword evidence="2" id="KW-0812">Transmembrane</keyword>